<dbReference type="SUPFAM" id="SSF53807">
    <property type="entry name" value="Helical backbone' metal receptor"/>
    <property type="match status" value="1"/>
</dbReference>
<evidence type="ECO:0000313" key="8">
    <source>
        <dbReference type="Proteomes" id="UP001440984"/>
    </source>
</evidence>
<dbReference type="EMBL" id="JBDZYD010000022">
    <property type="protein sequence ID" value="MEQ0565714.1"/>
    <property type="molecule type" value="Genomic_DNA"/>
</dbReference>
<comment type="caution">
    <text evidence="7">The sequence shown here is derived from an EMBL/GenBank/DDBJ whole genome shotgun (WGS) entry which is preliminary data.</text>
</comment>
<evidence type="ECO:0000256" key="5">
    <source>
        <dbReference type="SAM" id="Coils"/>
    </source>
</evidence>
<gene>
    <name evidence="7" type="ORF">ABJI51_42120</name>
</gene>
<organism evidence="7 8">
    <name type="scientific">Amycolatopsis melonis</name>
    <dbReference type="NCBI Taxonomy" id="3156488"/>
    <lineage>
        <taxon>Bacteria</taxon>
        <taxon>Bacillati</taxon>
        <taxon>Actinomycetota</taxon>
        <taxon>Actinomycetes</taxon>
        <taxon>Pseudonocardiales</taxon>
        <taxon>Pseudonocardiaceae</taxon>
        <taxon>Amycolatopsis</taxon>
    </lineage>
</organism>
<dbReference type="InterPro" id="IPR050492">
    <property type="entry name" value="Bact_metal-bind_prot9"/>
</dbReference>
<dbReference type="InterPro" id="IPR006127">
    <property type="entry name" value="ZnuA-like"/>
</dbReference>
<keyword evidence="4 6" id="KW-0732">Signal</keyword>
<feature type="chain" id="PRO_5047497094" evidence="6">
    <location>
        <begin position="23"/>
        <end position="304"/>
    </location>
</feature>
<keyword evidence="8" id="KW-1185">Reference proteome</keyword>
<reference evidence="7 8" key="1">
    <citation type="submission" date="2024-05" db="EMBL/GenBank/DDBJ databases">
        <authorList>
            <person name="Zhao H."/>
            <person name="Xu Y."/>
            <person name="Lin S."/>
            <person name="Spain J.C."/>
            <person name="Zhou N.-Y."/>
        </authorList>
    </citation>
    <scope>NUCLEOTIDE SEQUENCE [LARGE SCALE GENOMIC DNA]</scope>
    <source>
        <strain evidence="7 8">NEAU-NG30</strain>
    </source>
</reference>
<evidence type="ECO:0000256" key="4">
    <source>
        <dbReference type="ARBA" id="ARBA00022729"/>
    </source>
</evidence>
<dbReference type="Pfam" id="PF01297">
    <property type="entry name" value="ZnuA"/>
    <property type="match status" value="1"/>
</dbReference>
<protein>
    <submittedName>
        <fullName evidence="7">Zinc ABC transporter substrate-binding protein</fullName>
    </submittedName>
</protein>
<evidence type="ECO:0000256" key="3">
    <source>
        <dbReference type="ARBA" id="ARBA00022723"/>
    </source>
</evidence>
<keyword evidence="3" id="KW-0479">Metal-binding</keyword>
<dbReference type="Proteomes" id="UP001440984">
    <property type="component" value="Unassembled WGS sequence"/>
</dbReference>
<keyword evidence="2" id="KW-0813">Transport</keyword>
<accession>A0ABV0LTT6</accession>
<feature type="coiled-coil region" evidence="5">
    <location>
        <begin position="162"/>
        <end position="189"/>
    </location>
</feature>
<dbReference type="PANTHER" id="PTHR42953">
    <property type="entry name" value="HIGH-AFFINITY ZINC UPTAKE SYSTEM PROTEIN ZNUA-RELATED"/>
    <property type="match status" value="1"/>
</dbReference>
<dbReference type="Gene3D" id="3.40.50.1980">
    <property type="entry name" value="Nitrogenase molybdenum iron protein domain"/>
    <property type="match status" value="2"/>
</dbReference>
<evidence type="ECO:0000313" key="7">
    <source>
        <dbReference type="EMBL" id="MEQ0565714.1"/>
    </source>
</evidence>
<evidence type="ECO:0000256" key="6">
    <source>
        <dbReference type="SAM" id="SignalP"/>
    </source>
</evidence>
<proteinExistence type="predicted"/>
<sequence>MSSRPIRSVLAAASALSVLALAACSGGGTTGADGGAQPAAAGKIKVVASTDVWGSVVSAVGGDKVEVKSIIHDPSADPHSYETTADDALAAKDAKLLLSNGGGYDEFFKKLTDQAPGAKNLVAYDIAATGDENEHVWYDLPGVDKVADQVAAQLGELQPASKQQFTDNATAFKAKVDALEKRLEELGTTHPGTKVVVTEPVAHYLLASAKITDATPKAFSDAVENDTDVPADAVSQYKQLIATKQVKALINNEQTVTPLTQDVVKQAKEAGIGVVGVTETLPAGVTDYIVWMTGEVDELAGALK</sequence>
<evidence type="ECO:0000256" key="1">
    <source>
        <dbReference type="ARBA" id="ARBA00004196"/>
    </source>
</evidence>
<feature type="signal peptide" evidence="6">
    <location>
        <begin position="1"/>
        <end position="22"/>
    </location>
</feature>
<keyword evidence="5" id="KW-0175">Coiled coil</keyword>
<evidence type="ECO:0000256" key="2">
    <source>
        <dbReference type="ARBA" id="ARBA00022448"/>
    </source>
</evidence>
<dbReference type="RefSeq" id="WP_348956810.1">
    <property type="nucleotide sequence ID" value="NZ_JBDZYD010000022.1"/>
</dbReference>
<name>A0ABV0LTT6_9PSEU</name>
<dbReference type="PANTHER" id="PTHR42953:SF1">
    <property type="entry name" value="METAL-BINDING PROTEIN HI_0362-RELATED"/>
    <property type="match status" value="1"/>
</dbReference>
<dbReference type="PROSITE" id="PS51257">
    <property type="entry name" value="PROKAR_LIPOPROTEIN"/>
    <property type="match status" value="1"/>
</dbReference>
<comment type="subcellular location">
    <subcellularLocation>
        <location evidence="1">Cell envelope</location>
    </subcellularLocation>
</comment>